<sequence length="276" mass="31183">MPSEKPSLSTAQRAAVYLRNSQLDKCAAFAANGGTLDAHLTLVQYSLQFISSSMQKVELAKLSRVYLNLLQSSGVSINTVMKLAGKVLSVQQTLDAANRIGSLAELVSDVRIFNRLWGLLPLLQWYVSVIENPPTDKVIRYVRYLQVAANILYQPLENVAYLASHNVIPMSESAQLRLWCESCKLWAAHVVLEFVRLYREYVLYKESKRSEVSEKTSSRLYYDVPSRDWVLSMFMNAAYLPLTVHWSLPQGCLSPMQVGFFGTVAGISQVYPLWFK</sequence>
<dbReference type="PANTHER" id="PTHR12652:SF25">
    <property type="entry name" value="MICROBODY (PEROXISOME) PROLIFERATION PROTEIN PEROXIN 11C (EUROFUNG)"/>
    <property type="match status" value="1"/>
</dbReference>
<protein>
    <submittedName>
        <fullName evidence="5">Uncharacterized protein</fullName>
    </submittedName>
</protein>
<evidence type="ECO:0000313" key="5">
    <source>
        <dbReference type="EMBL" id="ODV88768.1"/>
    </source>
</evidence>
<keyword evidence="2" id="KW-0472">Membrane</keyword>
<dbReference type="PANTHER" id="PTHR12652">
    <property type="entry name" value="PEROXISOMAL BIOGENESIS FACTOR 11"/>
    <property type="match status" value="1"/>
</dbReference>
<keyword evidence="1" id="KW-0962">Peroxisome biogenesis</keyword>
<dbReference type="GO" id="GO:0005778">
    <property type="term" value="C:peroxisomal membrane"/>
    <property type="evidence" value="ECO:0007669"/>
    <property type="project" value="UniProtKB-SubCell"/>
</dbReference>
<accession>A0A1E4TAT6</accession>
<dbReference type="GO" id="GO:0016559">
    <property type="term" value="P:peroxisome fission"/>
    <property type="evidence" value="ECO:0007669"/>
    <property type="project" value="InterPro"/>
</dbReference>
<evidence type="ECO:0000256" key="1">
    <source>
        <dbReference type="ARBA" id="ARBA00022593"/>
    </source>
</evidence>
<keyword evidence="6" id="KW-1185">Reference proteome</keyword>
<dbReference type="EMBL" id="KV453843">
    <property type="protein sequence ID" value="ODV88768.1"/>
    <property type="molecule type" value="Genomic_DNA"/>
</dbReference>
<dbReference type="AlphaFoldDB" id="A0A1E4TAT6"/>
<dbReference type="OrthoDB" id="10005898at2759"/>
<dbReference type="Proteomes" id="UP000095023">
    <property type="component" value="Unassembled WGS sequence"/>
</dbReference>
<evidence type="ECO:0000256" key="3">
    <source>
        <dbReference type="ARBA" id="ARBA00023140"/>
    </source>
</evidence>
<evidence type="ECO:0000256" key="4">
    <source>
        <dbReference type="ARBA" id="ARBA00046271"/>
    </source>
</evidence>
<dbReference type="Pfam" id="PF05648">
    <property type="entry name" value="PEX11"/>
    <property type="match status" value="1"/>
</dbReference>
<evidence type="ECO:0000313" key="6">
    <source>
        <dbReference type="Proteomes" id="UP000095023"/>
    </source>
</evidence>
<dbReference type="InterPro" id="IPR008733">
    <property type="entry name" value="PEX11"/>
</dbReference>
<comment type="subcellular location">
    <subcellularLocation>
        <location evidence="4">Peroxisome membrane</location>
    </subcellularLocation>
</comment>
<keyword evidence="3" id="KW-0576">Peroxisome</keyword>
<name>A0A1E4TAT6_9ASCO</name>
<organism evidence="5 6">
    <name type="scientific">Tortispora caseinolytica NRRL Y-17796</name>
    <dbReference type="NCBI Taxonomy" id="767744"/>
    <lineage>
        <taxon>Eukaryota</taxon>
        <taxon>Fungi</taxon>
        <taxon>Dikarya</taxon>
        <taxon>Ascomycota</taxon>
        <taxon>Saccharomycotina</taxon>
        <taxon>Trigonopsidomycetes</taxon>
        <taxon>Trigonopsidales</taxon>
        <taxon>Trigonopsidaceae</taxon>
        <taxon>Tortispora</taxon>
    </lineage>
</organism>
<reference evidence="6" key="1">
    <citation type="submission" date="2016-02" db="EMBL/GenBank/DDBJ databases">
        <title>Comparative genomics of biotechnologically important yeasts.</title>
        <authorList>
            <consortium name="DOE Joint Genome Institute"/>
            <person name="Riley R."/>
            <person name="Haridas S."/>
            <person name="Wolfe K.H."/>
            <person name="Lopes M.R."/>
            <person name="Hittinger C.T."/>
            <person name="Goker M."/>
            <person name="Salamov A."/>
            <person name="Wisecaver J."/>
            <person name="Long T.M."/>
            <person name="Aerts A.L."/>
            <person name="Barry K."/>
            <person name="Choi C."/>
            <person name="Clum A."/>
            <person name="Coughlan A.Y."/>
            <person name="Deshpande S."/>
            <person name="Douglass A.P."/>
            <person name="Hanson S.J."/>
            <person name="Klenk H.-P."/>
            <person name="Labutti K."/>
            <person name="Lapidus A."/>
            <person name="Lindquist E."/>
            <person name="Lipzen A."/>
            <person name="Meier-Kolthoff J.P."/>
            <person name="Ohm R.A."/>
            <person name="Otillar R.P."/>
            <person name="Pangilinan J."/>
            <person name="Peng Y."/>
            <person name="Rokas A."/>
            <person name="Rosa C.A."/>
            <person name="Scheuner C."/>
            <person name="Sibirny A.A."/>
            <person name="Slot J.C."/>
            <person name="Stielow J.B."/>
            <person name="Sun H."/>
            <person name="Kurtzman C.P."/>
            <person name="Blackwell M."/>
            <person name="Jeffries T.W."/>
            <person name="Grigoriev I.V."/>
        </authorList>
    </citation>
    <scope>NUCLEOTIDE SEQUENCE [LARGE SCALE GENOMIC DNA]</scope>
    <source>
        <strain evidence="6">NRRL Y-17796</strain>
    </source>
</reference>
<evidence type="ECO:0000256" key="2">
    <source>
        <dbReference type="ARBA" id="ARBA00023136"/>
    </source>
</evidence>
<proteinExistence type="predicted"/>
<gene>
    <name evidence="5" type="ORF">CANCADRAFT_128550</name>
</gene>